<reference evidence="5 6" key="1">
    <citation type="submission" date="2019-08" db="EMBL/GenBank/DDBJ databases">
        <title>In-depth cultivation of the pig gut microbiome towards novel bacterial diversity and tailored functional studies.</title>
        <authorList>
            <person name="Wylensek D."/>
            <person name="Hitch T.C.A."/>
            <person name="Clavel T."/>
        </authorList>
    </citation>
    <scope>NUCLEOTIDE SEQUENCE [LARGE SCALE GENOMIC DNA]</scope>
    <source>
        <strain evidence="5 6">LKV-178-WT-2A</strain>
    </source>
</reference>
<sequence length="249" mass="28577">MKPFYTIVVFVTLLSCSVWAGMHSYRCAEEEMVADMNQALTQTLRHKQEAWITPDTIRDYRSNLRLEVLRRHSLVCYAEDVDPKTVASSKMTWGRGVFRVAFRGYANCSVASVLSLSDQRMPLSLFALSLLWLAGSLMWTRRRVVAIAGGFGGLRLDEAAQTFYDEHQESVHFTAMQRQLMLMFFADEHHSLRKEDICQALWPKKPDASDTLYTLIRRLKPVLDKNSNLTITTERGGKYQLSDRCQSHS</sequence>
<dbReference type="Proteomes" id="UP000438914">
    <property type="component" value="Unassembled WGS sequence"/>
</dbReference>
<dbReference type="Pfam" id="PF00486">
    <property type="entry name" value="Trans_reg_C"/>
    <property type="match status" value="1"/>
</dbReference>
<dbReference type="Gene3D" id="1.10.10.10">
    <property type="entry name" value="Winged helix-like DNA-binding domain superfamily/Winged helix DNA-binding domain"/>
    <property type="match status" value="1"/>
</dbReference>
<evidence type="ECO:0000256" key="1">
    <source>
        <dbReference type="ARBA" id="ARBA00023125"/>
    </source>
</evidence>
<dbReference type="SMART" id="SM00862">
    <property type="entry name" value="Trans_reg_C"/>
    <property type="match status" value="1"/>
</dbReference>
<dbReference type="RefSeq" id="WP_154535216.1">
    <property type="nucleotide sequence ID" value="NZ_VUNG01000044.1"/>
</dbReference>
<keyword evidence="3" id="KW-0732">Signal</keyword>
<dbReference type="InterPro" id="IPR001867">
    <property type="entry name" value="OmpR/PhoB-type_DNA-bd"/>
</dbReference>
<evidence type="ECO:0000256" key="2">
    <source>
        <dbReference type="PROSITE-ProRule" id="PRU01091"/>
    </source>
</evidence>
<feature type="domain" description="OmpR/PhoB-type" evidence="4">
    <location>
        <begin position="142"/>
        <end position="243"/>
    </location>
</feature>
<dbReference type="InterPro" id="IPR036388">
    <property type="entry name" value="WH-like_DNA-bd_sf"/>
</dbReference>
<dbReference type="PROSITE" id="PS51257">
    <property type="entry name" value="PROKAR_LIPOPROTEIN"/>
    <property type="match status" value="1"/>
</dbReference>
<dbReference type="PROSITE" id="PS51755">
    <property type="entry name" value="OMPR_PHOB"/>
    <property type="match status" value="1"/>
</dbReference>
<dbReference type="GO" id="GO:0003677">
    <property type="term" value="F:DNA binding"/>
    <property type="evidence" value="ECO:0007669"/>
    <property type="project" value="UniProtKB-UniRule"/>
</dbReference>
<dbReference type="SUPFAM" id="SSF46894">
    <property type="entry name" value="C-terminal effector domain of the bipartite response regulators"/>
    <property type="match status" value="1"/>
</dbReference>
<evidence type="ECO:0000259" key="4">
    <source>
        <dbReference type="PROSITE" id="PS51755"/>
    </source>
</evidence>
<keyword evidence="1 2" id="KW-0238">DNA-binding</keyword>
<organism evidence="5 6">
    <name type="scientific">Hallella mizrahii</name>
    <dbReference type="NCBI Taxonomy" id="2606637"/>
    <lineage>
        <taxon>Bacteria</taxon>
        <taxon>Pseudomonadati</taxon>
        <taxon>Bacteroidota</taxon>
        <taxon>Bacteroidia</taxon>
        <taxon>Bacteroidales</taxon>
        <taxon>Prevotellaceae</taxon>
        <taxon>Hallella</taxon>
    </lineage>
</organism>
<comment type="caution">
    <text evidence="5">The sequence shown here is derived from an EMBL/GenBank/DDBJ whole genome shotgun (WGS) entry which is preliminary data.</text>
</comment>
<evidence type="ECO:0000256" key="3">
    <source>
        <dbReference type="SAM" id="SignalP"/>
    </source>
</evidence>
<accession>A0A7K0KI65</accession>
<feature type="DNA-binding region" description="OmpR/PhoB-type" evidence="2">
    <location>
        <begin position="142"/>
        <end position="243"/>
    </location>
</feature>
<dbReference type="EMBL" id="VUNG01000044">
    <property type="protein sequence ID" value="MST85631.1"/>
    <property type="molecule type" value="Genomic_DNA"/>
</dbReference>
<evidence type="ECO:0000313" key="6">
    <source>
        <dbReference type="Proteomes" id="UP000438914"/>
    </source>
</evidence>
<protein>
    <submittedName>
        <fullName evidence="5">Helix-turn-helix domain-containing protein</fullName>
    </submittedName>
</protein>
<gene>
    <name evidence="5" type="ORF">FYJ73_13325</name>
</gene>
<dbReference type="GO" id="GO:0006355">
    <property type="term" value="P:regulation of DNA-templated transcription"/>
    <property type="evidence" value="ECO:0007669"/>
    <property type="project" value="InterPro"/>
</dbReference>
<feature type="chain" id="PRO_5029528661" evidence="3">
    <location>
        <begin position="21"/>
        <end position="249"/>
    </location>
</feature>
<feature type="signal peptide" evidence="3">
    <location>
        <begin position="1"/>
        <end position="20"/>
    </location>
</feature>
<dbReference type="InterPro" id="IPR016032">
    <property type="entry name" value="Sig_transdc_resp-reg_C-effctor"/>
</dbReference>
<proteinExistence type="predicted"/>
<evidence type="ECO:0000313" key="5">
    <source>
        <dbReference type="EMBL" id="MST85631.1"/>
    </source>
</evidence>
<keyword evidence="6" id="KW-1185">Reference proteome</keyword>
<dbReference type="GO" id="GO:0000160">
    <property type="term" value="P:phosphorelay signal transduction system"/>
    <property type="evidence" value="ECO:0007669"/>
    <property type="project" value="InterPro"/>
</dbReference>
<dbReference type="AlphaFoldDB" id="A0A7K0KI65"/>
<name>A0A7K0KI65_9BACT</name>